<sequence>MHSRPRARPCTSDSYKLSLYLYTHTRVGTSLSCTAPTLLSVLSLLLARIPLVIYSIYVGLRNSSCPTF</sequence>
<evidence type="ECO:0000313" key="3">
    <source>
        <dbReference type="Proteomes" id="UP000321570"/>
    </source>
</evidence>
<dbReference type="AlphaFoldDB" id="A0A564Y5I3"/>
<keyword evidence="1" id="KW-1133">Transmembrane helix</keyword>
<name>A0A564Y5I3_HYMDI</name>
<protein>
    <submittedName>
        <fullName evidence="2">Uncharacterized protein</fullName>
    </submittedName>
</protein>
<evidence type="ECO:0000313" key="2">
    <source>
        <dbReference type="EMBL" id="VUZ42038.1"/>
    </source>
</evidence>
<dbReference type="EMBL" id="CABIJS010000077">
    <property type="protein sequence ID" value="VUZ42038.1"/>
    <property type="molecule type" value="Genomic_DNA"/>
</dbReference>
<evidence type="ECO:0000256" key="1">
    <source>
        <dbReference type="SAM" id="Phobius"/>
    </source>
</evidence>
<keyword evidence="1" id="KW-0472">Membrane</keyword>
<dbReference type="Proteomes" id="UP000321570">
    <property type="component" value="Unassembled WGS sequence"/>
</dbReference>
<keyword evidence="3" id="KW-1185">Reference proteome</keyword>
<feature type="transmembrane region" description="Helical" evidence="1">
    <location>
        <begin position="38"/>
        <end position="60"/>
    </location>
</feature>
<keyword evidence="1" id="KW-0812">Transmembrane</keyword>
<organism evidence="2 3">
    <name type="scientific">Hymenolepis diminuta</name>
    <name type="common">Rat tapeworm</name>
    <dbReference type="NCBI Taxonomy" id="6216"/>
    <lineage>
        <taxon>Eukaryota</taxon>
        <taxon>Metazoa</taxon>
        <taxon>Spiralia</taxon>
        <taxon>Lophotrochozoa</taxon>
        <taxon>Platyhelminthes</taxon>
        <taxon>Cestoda</taxon>
        <taxon>Eucestoda</taxon>
        <taxon>Cyclophyllidea</taxon>
        <taxon>Hymenolepididae</taxon>
        <taxon>Hymenolepis</taxon>
    </lineage>
</organism>
<reference evidence="2 3" key="1">
    <citation type="submission" date="2019-07" db="EMBL/GenBank/DDBJ databases">
        <authorList>
            <person name="Jastrzebski P J."/>
            <person name="Paukszto L."/>
            <person name="Jastrzebski P J."/>
        </authorList>
    </citation>
    <scope>NUCLEOTIDE SEQUENCE [LARGE SCALE GENOMIC DNA]</scope>
    <source>
        <strain evidence="2 3">WMS-il1</strain>
    </source>
</reference>
<accession>A0A564Y5I3</accession>
<gene>
    <name evidence="2" type="ORF">WMSIL1_LOCUS2731</name>
</gene>
<proteinExistence type="predicted"/>